<keyword evidence="6 14" id="KW-0812">Transmembrane</keyword>
<comment type="subunit">
    <text evidence="2">Interacts with ARRB1.</text>
</comment>
<dbReference type="SUPFAM" id="SSF81321">
    <property type="entry name" value="Family A G protein-coupled receptor-like"/>
    <property type="match status" value="1"/>
</dbReference>
<keyword evidence="8 14" id="KW-0297">G-protein coupled receptor</keyword>
<comment type="subcellular location">
    <subcellularLocation>
        <location evidence="1">Cell membrane</location>
        <topology evidence="1">Multi-pass membrane protein</topology>
    </subcellularLocation>
</comment>
<proteinExistence type="inferred from homology"/>
<evidence type="ECO:0000256" key="14">
    <source>
        <dbReference type="RuleBase" id="RU000688"/>
    </source>
</evidence>
<feature type="transmembrane region" description="Helical" evidence="15">
    <location>
        <begin position="294"/>
        <end position="319"/>
    </location>
</feature>
<dbReference type="PRINTS" id="PR01153">
    <property type="entry name" value="PAFRECEPTOR"/>
</dbReference>
<protein>
    <recommendedName>
        <fullName evidence="3">Platelet-activating factor receptor</fullName>
    </recommendedName>
</protein>
<feature type="transmembrane region" description="Helical" evidence="15">
    <location>
        <begin position="244"/>
        <end position="264"/>
    </location>
</feature>
<keyword evidence="5" id="KW-0145">Chemotaxis</keyword>
<accession>A0A1U8DE55</accession>
<dbReference type="FunCoup" id="A0A1U8DE55">
    <property type="interactions" value="34"/>
</dbReference>
<evidence type="ECO:0000256" key="5">
    <source>
        <dbReference type="ARBA" id="ARBA00022500"/>
    </source>
</evidence>
<reference evidence="18" key="1">
    <citation type="submission" date="2025-08" db="UniProtKB">
        <authorList>
            <consortium name="RefSeq"/>
        </authorList>
    </citation>
    <scope>IDENTIFICATION</scope>
</reference>
<feature type="domain" description="G-protein coupled receptors family 1 profile" evidence="16">
    <location>
        <begin position="142"/>
        <end position="406"/>
    </location>
</feature>
<dbReference type="PRINTS" id="PR00237">
    <property type="entry name" value="GPCRRHODOPSN"/>
</dbReference>
<dbReference type="Gene3D" id="1.20.1070.10">
    <property type="entry name" value="Rhodopsin 7-helix transmembrane proteins"/>
    <property type="match status" value="1"/>
</dbReference>
<evidence type="ECO:0000256" key="13">
    <source>
        <dbReference type="ARBA" id="ARBA00023224"/>
    </source>
</evidence>
<keyword evidence="17" id="KW-1185">Reference proteome</keyword>
<dbReference type="InterPro" id="IPR002282">
    <property type="entry name" value="PAF_rcpt"/>
</dbReference>
<dbReference type="STRING" id="38654.A0A1U8DE55"/>
<evidence type="ECO:0000313" key="17">
    <source>
        <dbReference type="Proteomes" id="UP000189705"/>
    </source>
</evidence>
<keyword evidence="11 14" id="KW-0675">Receptor</keyword>
<evidence type="ECO:0000256" key="4">
    <source>
        <dbReference type="ARBA" id="ARBA00022475"/>
    </source>
</evidence>
<evidence type="ECO:0000256" key="9">
    <source>
        <dbReference type="ARBA" id="ARBA00023136"/>
    </source>
</evidence>
<dbReference type="RefSeq" id="XP_025067690.1">
    <property type="nucleotide sequence ID" value="XM_025211905.1"/>
</dbReference>
<dbReference type="Proteomes" id="UP000189705">
    <property type="component" value="Unplaced"/>
</dbReference>
<keyword evidence="10" id="KW-1015">Disulfide bond</keyword>
<feature type="transmembrane region" description="Helical" evidence="15">
    <location>
        <begin position="389"/>
        <end position="409"/>
    </location>
</feature>
<keyword evidence="9 15" id="KW-0472">Membrane</keyword>
<dbReference type="GO" id="GO:0006935">
    <property type="term" value="P:chemotaxis"/>
    <property type="evidence" value="ECO:0007669"/>
    <property type="project" value="UniProtKB-KW"/>
</dbReference>
<gene>
    <name evidence="18" type="primary">PTAFR</name>
</gene>
<evidence type="ECO:0000256" key="7">
    <source>
        <dbReference type="ARBA" id="ARBA00022989"/>
    </source>
</evidence>
<dbReference type="PANTHER" id="PTHR24233">
    <property type="entry name" value="P2Y PURINOCEPTOR-RELATED G-PROTEIN COUPLED RECEPTOR"/>
    <property type="match status" value="1"/>
</dbReference>
<dbReference type="InParanoid" id="A0A1U8DE55"/>
<evidence type="ECO:0000256" key="3">
    <source>
        <dbReference type="ARBA" id="ARBA00016224"/>
    </source>
</evidence>
<feature type="transmembrane region" description="Helical" evidence="15">
    <location>
        <begin position="125"/>
        <end position="150"/>
    </location>
</feature>
<dbReference type="GO" id="GO:0004992">
    <property type="term" value="F:platelet activating factor receptor activity"/>
    <property type="evidence" value="ECO:0007669"/>
    <property type="project" value="InterPro"/>
</dbReference>
<dbReference type="GeneID" id="102387216"/>
<comment type="similarity">
    <text evidence="14">Belongs to the G-protein coupled receptor 1 family.</text>
</comment>
<dbReference type="AlphaFoldDB" id="A0A1U8DE55"/>
<keyword evidence="12" id="KW-0325">Glycoprotein</keyword>
<dbReference type="CTD" id="5724"/>
<evidence type="ECO:0000259" key="16">
    <source>
        <dbReference type="PROSITE" id="PS50262"/>
    </source>
</evidence>
<dbReference type="GO" id="GO:0045028">
    <property type="term" value="F:G protein-coupled purinergic nucleotide receptor activity"/>
    <property type="evidence" value="ECO:0007669"/>
    <property type="project" value="TreeGrafter"/>
</dbReference>
<feature type="transmembrane region" description="Helical" evidence="15">
    <location>
        <begin position="194"/>
        <end position="223"/>
    </location>
</feature>
<evidence type="ECO:0000256" key="6">
    <source>
        <dbReference type="ARBA" id="ARBA00022692"/>
    </source>
</evidence>
<evidence type="ECO:0000256" key="10">
    <source>
        <dbReference type="ARBA" id="ARBA00023157"/>
    </source>
</evidence>
<keyword evidence="13 14" id="KW-0807">Transducer</keyword>
<feature type="transmembrane region" description="Helical" evidence="15">
    <location>
        <begin position="340"/>
        <end position="361"/>
    </location>
</feature>
<sequence>MKYVADHCSTKPETTDITMNPLDSATPCSLLLEWGRSNCGTPLVPESASNSDSSRRMHRIVVPQHLLESGAKNPKKKSRAQEILHWRTQFGGIMFSKDEPVALLSDATTIMTHNISCQIDSEFRYTLFTIFYSVIFILGFIANCYVLWIFSRVYPARKLNEIKIIMVNLTVADLLFLVTLPLWIIYYYNRGDWIMPGFLCNVAGWLFFVNTYCSVAFLTVITYNRYQAVTKPIKAVQSSTRRKGIYISAAIWIVIAGSTLYYLFGSGVTEEKIGSSNVTRCFERYDSTGDNMSILAIHMIICIIFYIIFLVILGFNGTIIRTLLSKSAQPRRSVHVKQRAFWMVCTVLAVFVICFVPHHLIHLPWTLTVLEVWQKENCPLRQQLNDAHQVTLCLLSTNCVLDPIIYCFLTKKFRKHLSENFKSMKGSRKCSKQTTEIVIEGTIPLTYIPGATIRN</sequence>
<evidence type="ECO:0000256" key="1">
    <source>
        <dbReference type="ARBA" id="ARBA00004651"/>
    </source>
</evidence>
<evidence type="ECO:0000313" key="18">
    <source>
        <dbReference type="RefSeq" id="XP_025067690.1"/>
    </source>
</evidence>
<name>A0A1U8DE55_ALLSI</name>
<dbReference type="InterPro" id="IPR000276">
    <property type="entry name" value="GPCR_Rhodpsn"/>
</dbReference>
<dbReference type="eggNOG" id="ENOG502QTQI">
    <property type="taxonomic scope" value="Eukaryota"/>
</dbReference>
<dbReference type="CDD" id="cd15147">
    <property type="entry name" value="7tmA_PAFR"/>
    <property type="match status" value="1"/>
</dbReference>
<evidence type="ECO:0000256" key="15">
    <source>
        <dbReference type="SAM" id="Phobius"/>
    </source>
</evidence>
<dbReference type="PANTHER" id="PTHR24233:SF6">
    <property type="entry name" value="PLATELET-ACTIVATING FACTOR RECEPTOR"/>
    <property type="match status" value="1"/>
</dbReference>
<keyword evidence="7 15" id="KW-1133">Transmembrane helix</keyword>
<dbReference type="InterPro" id="IPR017452">
    <property type="entry name" value="GPCR_Rhodpsn_7TM"/>
</dbReference>
<keyword evidence="4" id="KW-1003">Cell membrane</keyword>
<dbReference type="GO" id="GO:0005886">
    <property type="term" value="C:plasma membrane"/>
    <property type="evidence" value="ECO:0007669"/>
    <property type="project" value="UniProtKB-SubCell"/>
</dbReference>
<dbReference type="Pfam" id="PF00001">
    <property type="entry name" value="7tm_1"/>
    <property type="match status" value="1"/>
</dbReference>
<evidence type="ECO:0000256" key="12">
    <source>
        <dbReference type="ARBA" id="ARBA00023180"/>
    </source>
</evidence>
<feature type="transmembrane region" description="Helical" evidence="15">
    <location>
        <begin position="162"/>
        <end position="188"/>
    </location>
</feature>
<dbReference type="PROSITE" id="PS50262">
    <property type="entry name" value="G_PROTEIN_RECEP_F1_2"/>
    <property type="match status" value="1"/>
</dbReference>
<evidence type="ECO:0000256" key="11">
    <source>
        <dbReference type="ARBA" id="ARBA00023170"/>
    </source>
</evidence>
<dbReference type="PROSITE" id="PS00237">
    <property type="entry name" value="G_PROTEIN_RECEP_F1_1"/>
    <property type="match status" value="1"/>
</dbReference>
<organism evidence="17 18">
    <name type="scientific">Alligator sinensis</name>
    <name type="common">Chinese alligator</name>
    <dbReference type="NCBI Taxonomy" id="38654"/>
    <lineage>
        <taxon>Eukaryota</taxon>
        <taxon>Metazoa</taxon>
        <taxon>Chordata</taxon>
        <taxon>Craniata</taxon>
        <taxon>Vertebrata</taxon>
        <taxon>Euteleostomi</taxon>
        <taxon>Archelosauria</taxon>
        <taxon>Archosauria</taxon>
        <taxon>Crocodylia</taxon>
        <taxon>Alligatoridae</taxon>
        <taxon>Alligatorinae</taxon>
        <taxon>Alligator</taxon>
    </lineage>
</organism>
<evidence type="ECO:0000256" key="2">
    <source>
        <dbReference type="ARBA" id="ARBA00011145"/>
    </source>
</evidence>
<dbReference type="FunFam" id="1.20.1070.10:FF:000204">
    <property type="entry name" value="platelet-activating factor receptor"/>
    <property type="match status" value="1"/>
</dbReference>
<evidence type="ECO:0000256" key="8">
    <source>
        <dbReference type="ARBA" id="ARBA00023040"/>
    </source>
</evidence>